<proteinExistence type="predicted"/>
<reference evidence="1" key="1">
    <citation type="submission" date="2018-02" db="EMBL/GenBank/DDBJ databases">
        <title>The genomes of Aspergillus section Nigri reveals drivers in fungal speciation.</title>
        <authorList>
            <consortium name="DOE Joint Genome Institute"/>
            <person name="Vesth T.C."/>
            <person name="Nybo J."/>
            <person name="Theobald S."/>
            <person name="Brandl J."/>
            <person name="Frisvad J.C."/>
            <person name="Nielsen K.F."/>
            <person name="Lyhne E.K."/>
            <person name="Kogle M.E."/>
            <person name="Kuo A."/>
            <person name="Riley R."/>
            <person name="Clum A."/>
            <person name="Nolan M."/>
            <person name="Lipzen A."/>
            <person name="Salamov A."/>
            <person name="Henrissat B."/>
            <person name="Wiebenga A."/>
            <person name="De vries R.P."/>
            <person name="Grigoriev I.V."/>
            <person name="Mortensen U.H."/>
            <person name="Andersen M.R."/>
            <person name="Baker S.E."/>
        </authorList>
    </citation>
    <scope>NUCLEOTIDE SEQUENCE</scope>
    <source>
        <strain evidence="1">CBS 115574</strain>
    </source>
</reference>
<keyword evidence="2" id="KW-1185">Reference proteome</keyword>
<protein>
    <submittedName>
        <fullName evidence="1">Uncharacterized protein</fullName>
    </submittedName>
</protein>
<evidence type="ECO:0000313" key="2">
    <source>
        <dbReference type="Proteomes" id="UP000249748"/>
    </source>
</evidence>
<organism evidence="1 2">
    <name type="scientific">Aspergillus costaricaensis CBS 115574</name>
    <dbReference type="NCBI Taxonomy" id="1448317"/>
    <lineage>
        <taxon>Eukaryota</taxon>
        <taxon>Fungi</taxon>
        <taxon>Dikarya</taxon>
        <taxon>Ascomycota</taxon>
        <taxon>Pezizomycotina</taxon>
        <taxon>Eurotiomycetes</taxon>
        <taxon>Eurotiomycetidae</taxon>
        <taxon>Eurotiales</taxon>
        <taxon>Aspergillaceae</taxon>
        <taxon>Aspergillus</taxon>
        <taxon>Aspergillus subgen. Circumdati</taxon>
    </lineage>
</organism>
<dbReference type="Proteomes" id="UP000249748">
    <property type="component" value="Unassembled WGS sequence"/>
</dbReference>
<dbReference type="EMBL" id="KZ824544">
    <property type="protein sequence ID" value="RAK90646.1"/>
    <property type="molecule type" value="Genomic_DNA"/>
</dbReference>
<evidence type="ECO:0000313" key="1">
    <source>
        <dbReference type="EMBL" id="RAK90646.1"/>
    </source>
</evidence>
<feature type="non-terminal residue" evidence="1">
    <location>
        <position position="1"/>
    </location>
</feature>
<accession>A0ACD1IK78</accession>
<sequence>YKITLKKLKAARDYIIKNLKKKFIISNTVLFTSFILIIKKPGGGLYLYINY</sequence>
<name>A0ACD1IK78_9EURO</name>
<gene>
    <name evidence="1" type="ORF">BO79DRAFT_143760</name>
</gene>